<evidence type="ECO:0000313" key="3">
    <source>
        <dbReference type="Proteomes" id="UP000292052"/>
    </source>
</evidence>
<feature type="compositionally biased region" description="Polar residues" evidence="1">
    <location>
        <begin position="9"/>
        <end position="20"/>
    </location>
</feature>
<accession>A0A482V8R1</accession>
<feature type="region of interest" description="Disordered" evidence="1">
    <location>
        <begin position="132"/>
        <end position="158"/>
    </location>
</feature>
<proteinExistence type="predicted"/>
<reference evidence="2 3" key="1">
    <citation type="submission" date="2017-03" db="EMBL/GenBank/DDBJ databases">
        <title>Genome of the blue death feigning beetle - Asbolus verrucosus.</title>
        <authorList>
            <person name="Rider S.D."/>
        </authorList>
    </citation>
    <scope>NUCLEOTIDE SEQUENCE [LARGE SCALE GENOMIC DNA]</scope>
    <source>
        <strain evidence="2">Butters</strain>
        <tissue evidence="2">Head and leg muscle</tissue>
    </source>
</reference>
<evidence type="ECO:0000313" key="2">
    <source>
        <dbReference type="EMBL" id="RZB39612.1"/>
    </source>
</evidence>
<name>A0A482V8R1_ASBVE</name>
<comment type="caution">
    <text evidence="2">The sequence shown here is derived from an EMBL/GenBank/DDBJ whole genome shotgun (WGS) entry which is preliminary data.</text>
</comment>
<feature type="non-terminal residue" evidence="2">
    <location>
        <position position="1"/>
    </location>
</feature>
<protein>
    <submittedName>
        <fullName evidence="2">Uncharacterized protein</fullName>
    </submittedName>
</protein>
<dbReference type="STRING" id="1661398.A0A482V8R1"/>
<sequence>LPEPGHNEFINTSLTSPTPMLNSAKSELDPMICSSPRYSDNSAYYPNNWGTNSSYTNNYNYYNTPNNNQQYPSTPAMVLYPPLYSTVNQNQIHFHLHGSPEKIDQFLSSETVSLTPTRAIELAQTVTTEVAQSHVQEPLEDAERTQGHNDPASVWRPY</sequence>
<dbReference type="Proteomes" id="UP000292052">
    <property type="component" value="Unassembled WGS sequence"/>
</dbReference>
<evidence type="ECO:0000256" key="1">
    <source>
        <dbReference type="SAM" id="MobiDB-lite"/>
    </source>
</evidence>
<dbReference type="OrthoDB" id="10029800at2759"/>
<organism evidence="2 3">
    <name type="scientific">Asbolus verrucosus</name>
    <name type="common">Desert ironclad beetle</name>
    <dbReference type="NCBI Taxonomy" id="1661398"/>
    <lineage>
        <taxon>Eukaryota</taxon>
        <taxon>Metazoa</taxon>
        <taxon>Ecdysozoa</taxon>
        <taxon>Arthropoda</taxon>
        <taxon>Hexapoda</taxon>
        <taxon>Insecta</taxon>
        <taxon>Pterygota</taxon>
        <taxon>Neoptera</taxon>
        <taxon>Endopterygota</taxon>
        <taxon>Coleoptera</taxon>
        <taxon>Polyphaga</taxon>
        <taxon>Cucujiformia</taxon>
        <taxon>Tenebrionidae</taxon>
        <taxon>Pimeliinae</taxon>
        <taxon>Asbolus</taxon>
    </lineage>
</organism>
<feature type="region of interest" description="Disordered" evidence="1">
    <location>
        <begin position="1"/>
        <end position="20"/>
    </location>
</feature>
<dbReference type="EMBL" id="QDEB01126876">
    <property type="protein sequence ID" value="RZB39612.1"/>
    <property type="molecule type" value="Genomic_DNA"/>
</dbReference>
<gene>
    <name evidence="2" type="ORF">BDFB_013608</name>
</gene>
<dbReference type="AlphaFoldDB" id="A0A482V8R1"/>
<keyword evidence="3" id="KW-1185">Reference proteome</keyword>